<feature type="region of interest" description="Disordered" evidence="2">
    <location>
        <begin position="1"/>
        <end position="27"/>
    </location>
</feature>
<dbReference type="Proteomes" id="UP000233781">
    <property type="component" value="Unassembled WGS sequence"/>
</dbReference>
<evidence type="ECO:0000256" key="1">
    <source>
        <dbReference type="ARBA" id="ARBA00022679"/>
    </source>
</evidence>
<evidence type="ECO:0000256" key="2">
    <source>
        <dbReference type="SAM" id="MobiDB-lite"/>
    </source>
</evidence>
<dbReference type="OrthoDB" id="4508169at2"/>
<dbReference type="PANTHER" id="PTHR10605">
    <property type="entry name" value="HEPARAN SULFATE SULFOTRANSFERASE"/>
    <property type="match status" value="1"/>
</dbReference>
<evidence type="ECO:0000313" key="4">
    <source>
        <dbReference type="Proteomes" id="UP000233781"/>
    </source>
</evidence>
<dbReference type="Gene3D" id="3.40.50.300">
    <property type="entry name" value="P-loop containing nucleotide triphosphate hydrolases"/>
    <property type="match status" value="1"/>
</dbReference>
<sequence>MSTPNPPKPVRQEEVPSRLRSVKKKVPTPVKALARQATRAAGLATASRRTDPDFLVVGTKRGGTTSLWNYLVDHPDVLPMFPAAQEIKSPHYFDIHYDRGRRWYRSHFPTEAERARHERRTGHRALAGEASPYYMFHPLAPQRIAADLPDVRLVVSLRNPVERIWSHYHERVAGHTETLSFDAALEAEPGRLGGEAERIVSDAPRYYSHHHDLSSYLARGHYDEQLRVLTDLFPPHRLLVLRAEDFYADPAAELAKVCAHLGLRLHGADAFPQYNKLPRSSLPEEARARLEDYYRPHVRATEEILGRDLGWF</sequence>
<dbReference type="SUPFAM" id="SSF52540">
    <property type="entry name" value="P-loop containing nucleoside triphosphate hydrolases"/>
    <property type="match status" value="1"/>
</dbReference>
<comment type="caution">
    <text evidence="3">The sequence shown here is derived from an EMBL/GenBank/DDBJ whole genome shotgun (WGS) entry which is preliminary data.</text>
</comment>
<dbReference type="EMBL" id="PJNE01000001">
    <property type="protein sequence ID" value="PKW26719.1"/>
    <property type="molecule type" value="Genomic_DNA"/>
</dbReference>
<accession>A0A2N3YIQ3</accession>
<proteinExistence type="predicted"/>
<dbReference type="PANTHER" id="PTHR10605:SF56">
    <property type="entry name" value="BIFUNCTIONAL HEPARAN SULFATE N-DEACETYLASE_N-SULFOTRANSFERASE"/>
    <property type="match status" value="1"/>
</dbReference>
<dbReference type="GO" id="GO:0008146">
    <property type="term" value="F:sulfotransferase activity"/>
    <property type="evidence" value="ECO:0007669"/>
    <property type="project" value="InterPro"/>
</dbReference>
<name>A0A2N3YIQ3_9MICO</name>
<reference evidence="3 4" key="1">
    <citation type="submission" date="2017-12" db="EMBL/GenBank/DDBJ databases">
        <title>Sequencing the genomes of 1000 Actinobacteria strains.</title>
        <authorList>
            <person name="Klenk H.-P."/>
        </authorList>
    </citation>
    <scope>NUCLEOTIDE SEQUENCE [LARGE SCALE GENOMIC DNA]</scope>
    <source>
        <strain evidence="3 4">DSM 12806</strain>
    </source>
</reference>
<dbReference type="Pfam" id="PF13469">
    <property type="entry name" value="Sulfotransfer_3"/>
    <property type="match status" value="1"/>
</dbReference>
<keyword evidence="1 3" id="KW-0808">Transferase</keyword>
<keyword evidence="4" id="KW-1185">Reference proteome</keyword>
<protein>
    <submittedName>
        <fullName evidence="3">Sulfotransferase family protein</fullName>
    </submittedName>
</protein>
<dbReference type="RefSeq" id="WP_101395245.1">
    <property type="nucleotide sequence ID" value="NZ_PJNE01000001.1"/>
</dbReference>
<organism evidence="3 4">
    <name type="scientific">Phycicoccus duodecadis</name>
    <dbReference type="NCBI Taxonomy" id="173053"/>
    <lineage>
        <taxon>Bacteria</taxon>
        <taxon>Bacillati</taxon>
        <taxon>Actinomycetota</taxon>
        <taxon>Actinomycetes</taxon>
        <taxon>Micrococcales</taxon>
        <taxon>Intrasporangiaceae</taxon>
        <taxon>Phycicoccus</taxon>
    </lineage>
</organism>
<evidence type="ECO:0000313" key="3">
    <source>
        <dbReference type="EMBL" id="PKW26719.1"/>
    </source>
</evidence>
<dbReference type="AlphaFoldDB" id="A0A2N3YIQ3"/>
<dbReference type="InterPro" id="IPR027417">
    <property type="entry name" value="P-loop_NTPase"/>
</dbReference>
<gene>
    <name evidence="3" type="ORF">ATL31_1537</name>
</gene>
<dbReference type="InterPro" id="IPR037359">
    <property type="entry name" value="NST/OST"/>
</dbReference>